<gene>
    <name evidence="1" type="ORF">RESH_05015</name>
</gene>
<sequence length="49" mass="5484">MNEMRKNNVNFVVADGLKNLSLNRGHHPFFQLTLLERGLPSAFVQSGVS</sequence>
<accession>M5RYP3</accession>
<comment type="caution">
    <text evidence="1">The sequence shown here is derived from an EMBL/GenBank/DDBJ whole genome shotgun (WGS) entry which is preliminary data.</text>
</comment>
<organism evidence="1 2">
    <name type="scientific">Rhodopirellula europaea SH398</name>
    <dbReference type="NCBI Taxonomy" id="1263868"/>
    <lineage>
        <taxon>Bacteria</taxon>
        <taxon>Pseudomonadati</taxon>
        <taxon>Planctomycetota</taxon>
        <taxon>Planctomycetia</taxon>
        <taxon>Pirellulales</taxon>
        <taxon>Pirellulaceae</taxon>
        <taxon>Rhodopirellula</taxon>
    </lineage>
</organism>
<evidence type="ECO:0000313" key="2">
    <source>
        <dbReference type="Proteomes" id="UP000011996"/>
    </source>
</evidence>
<name>M5RYP3_9BACT</name>
<protein>
    <submittedName>
        <fullName evidence="1">Uncharacterized protein</fullName>
    </submittedName>
</protein>
<evidence type="ECO:0000313" key="1">
    <source>
        <dbReference type="EMBL" id="EMI24415.1"/>
    </source>
</evidence>
<proteinExistence type="predicted"/>
<reference evidence="1 2" key="1">
    <citation type="journal article" date="2013" name="Mar. Genomics">
        <title>Expression of sulfatases in Rhodopirellula baltica and the diversity of sulfatases in the genus Rhodopirellula.</title>
        <authorList>
            <person name="Wegner C.E."/>
            <person name="Richter-Heitmann T."/>
            <person name="Klindworth A."/>
            <person name="Klockow C."/>
            <person name="Richter M."/>
            <person name="Achstetter T."/>
            <person name="Glockner F.O."/>
            <person name="Harder J."/>
        </authorList>
    </citation>
    <scope>NUCLEOTIDE SEQUENCE [LARGE SCALE GENOMIC DNA]</scope>
    <source>
        <strain evidence="1 2">SH398</strain>
    </source>
</reference>
<dbReference type="PATRIC" id="fig|1263868.3.peg.5456"/>
<dbReference type="EMBL" id="ANOF01000156">
    <property type="protein sequence ID" value="EMI24415.1"/>
    <property type="molecule type" value="Genomic_DNA"/>
</dbReference>
<dbReference type="AlphaFoldDB" id="M5RYP3"/>
<dbReference type="Proteomes" id="UP000011996">
    <property type="component" value="Unassembled WGS sequence"/>
</dbReference>